<dbReference type="AlphaFoldDB" id="E6MIC3"/>
<accession>E6MIC3</accession>
<evidence type="ECO:0000313" key="1">
    <source>
        <dbReference type="EMBL" id="EFV01019.1"/>
    </source>
</evidence>
<dbReference type="HOGENOM" id="CLU_3083670_0_0_9"/>
<protein>
    <submittedName>
        <fullName evidence="1">Uncharacterized protein</fullName>
    </submittedName>
</protein>
<dbReference type="Proteomes" id="UP000004754">
    <property type="component" value="Unassembled WGS sequence"/>
</dbReference>
<organism evidence="1 2">
    <name type="scientific">Pseudoramibacter alactolyticus ATCC 23263</name>
    <dbReference type="NCBI Taxonomy" id="887929"/>
    <lineage>
        <taxon>Bacteria</taxon>
        <taxon>Bacillati</taxon>
        <taxon>Bacillota</taxon>
        <taxon>Clostridia</taxon>
        <taxon>Eubacteriales</taxon>
        <taxon>Eubacteriaceae</taxon>
        <taxon>Pseudoramibacter</taxon>
    </lineage>
</organism>
<gene>
    <name evidence="1" type="ORF">HMP0721_1758</name>
</gene>
<evidence type="ECO:0000313" key="2">
    <source>
        <dbReference type="Proteomes" id="UP000004754"/>
    </source>
</evidence>
<dbReference type="STRING" id="887929.HMP0721_1758"/>
<dbReference type="EMBL" id="AEQN01000023">
    <property type="protein sequence ID" value="EFV01019.1"/>
    <property type="molecule type" value="Genomic_DNA"/>
</dbReference>
<proteinExistence type="predicted"/>
<reference evidence="1 2" key="1">
    <citation type="submission" date="2010-12" db="EMBL/GenBank/DDBJ databases">
        <authorList>
            <person name="Muzny D."/>
            <person name="Qin X."/>
            <person name="Deng J."/>
            <person name="Jiang H."/>
            <person name="Liu Y."/>
            <person name="Qu J."/>
            <person name="Song X.-Z."/>
            <person name="Zhang L."/>
            <person name="Thornton R."/>
            <person name="Coyle M."/>
            <person name="Francisco L."/>
            <person name="Jackson L."/>
            <person name="Javaid M."/>
            <person name="Korchina V."/>
            <person name="Kovar C."/>
            <person name="Mata R."/>
            <person name="Mathew T."/>
            <person name="Ngo R."/>
            <person name="Nguyen L."/>
            <person name="Nguyen N."/>
            <person name="Okwuonu G."/>
            <person name="Ongeri F."/>
            <person name="Pham C."/>
            <person name="Simmons D."/>
            <person name="Wilczek-Boney K."/>
            <person name="Hale W."/>
            <person name="Jakkamsetti A."/>
            <person name="Pham P."/>
            <person name="Ruth R."/>
            <person name="San Lucas F."/>
            <person name="Warren J."/>
            <person name="Zhang J."/>
            <person name="Zhao Z."/>
            <person name="Zhou C."/>
            <person name="Zhu D."/>
            <person name="Lee S."/>
            <person name="Bess C."/>
            <person name="Blankenburg K."/>
            <person name="Forbes L."/>
            <person name="Fu Q."/>
            <person name="Gubbala S."/>
            <person name="Hirani K."/>
            <person name="Jayaseelan J.C."/>
            <person name="Lara F."/>
            <person name="Munidasa M."/>
            <person name="Palculict T."/>
            <person name="Patil S."/>
            <person name="Pu L.-L."/>
            <person name="Saada N."/>
            <person name="Tang L."/>
            <person name="Weissenberger G."/>
            <person name="Zhu Y."/>
            <person name="Hemphill L."/>
            <person name="Shang Y."/>
            <person name="Youmans B."/>
            <person name="Ayvaz T."/>
            <person name="Ross M."/>
            <person name="Santibanez J."/>
            <person name="Aqrawi P."/>
            <person name="Gross S."/>
            <person name="Joshi V."/>
            <person name="Fowler G."/>
            <person name="Nazareth L."/>
            <person name="Reid J."/>
            <person name="Worley K."/>
            <person name="Petrosino J."/>
            <person name="Highlander S."/>
            <person name="Gibbs R."/>
        </authorList>
    </citation>
    <scope>NUCLEOTIDE SEQUENCE [LARGE SCALE GENOMIC DNA]</scope>
    <source>
        <strain evidence="1 2">ATCC 23263</strain>
    </source>
</reference>
<comment type="caution">
    <text evidence="1">The sequence shown here is derived from an EMBL/GenBank/DDBJ whole genome shotgun (WGS) entry which is preliminary data.</text>
</comment>
<keyword evidence="2" id="KW-1185">Reference proteome</keyword>
<name>E6MIC3_9FIRM</name>
<sequence>MLKAIEQDGRKHHKSAAEIKRDQLYFISRSYKKVSRSAGFSMWRISNTINHI</sequence>